<comment type="caution">
    <text evidence="2">The sequence shown here is derived from an EMBL/GenBank/DDBJ whole genome shotgun (WGS) entry which is preliminary data.</text>
</comment>
<dbReference type="OrthoDB" id="5456309at2"/>
<accession>A0A5C6BAW7</accession>
<gene>
    <name evidence="2" type="ORF">Pla52n_10020</name>
</gene>
<keyword evidence="3" id="KW-1185">Reference proteome</keyword>
<dbReference type="InterPro" id="IPR011465">
    <property type="entry name" value="DUF1571"/>
</dbReference>
<dbReference type="Pfam" id="PF07608">
    <property type="entry name" value="DUF1571"/>
    <property type="match status" value="1"/>
</dbReference>
<feature type="chain" id="PRO_5022966842" description="DUF1571 domain-containing protein" evidence="1">
    <location>
        <begin position="26"/>
        <end position="320"/>
    </location>
</feature>
<organism evidence="2 3">
    <name type="scientific">Stieleria varia</name>
    <dbReference type="NCBI Taxonomy" id="2528005"/>
    <lineage>
        <taxon>Bacteria</taxon>
        <taxon>Pseudomonadati</taxon>
        <taxon>Planctomycetota</taxon>
        <taxon>Planctomycetia</taxon>
        <taxon>Pirellulales</taxon>
        <taxon>Pirellulaceae</taxon>
        <taxon>Stieleria</taxon>
    </lineage>
</organism>
<evidence type="ECO:0008006" key="4">
    <source>
        <dbReference type="Google" id="ProtNLM"/>
    </source>
</evidence>
<dbReference type="Proteomes" id="UP000320176">
    <property type="component" value="Unassembled WGS sequence"/>
</dbReference>
<dbReference type="RefSeq" id="WP_146518465.1">
    <property type="nucleotide sequence ID" value="NZ_CP151726.1"/>
</dbReference>
<sequence precursor="true">MCQRPTRYHWLLVFCAALLAPAGSAAEPSSTQKHQADDDRASSDLSCFEDLQVAGECIGKCRIDEIHSELSTAYDDYQNDVKDYTALLIKREKLGGKLSPRQFAKIKVREPKQTDEGSEVPLSVYMKFYRPQTLAGREILFVEDQRDGLMLARKGGMVFANYTQALPTDHPFAKAESNYLVTDTCVNIMFQTALDQLRCHANSADCELSEFERKSIKGKHCRHFELRLHKKADDVPYHFVRFMVDAELRLPIYVATYGWETDASHQTKSGKESEANLDRTLLEEFFLAGLKINVGLGDEDFEADHPDYQFSADPKLAMQD</sequence>
<dbReference type="EMBL" id="SJPN01000001">
    <property type="protein sequence ID" value="TWU08419.1"/>
    <property type="molecule type" value="Genomic_DNA"/>
</dbReference>
<feature type="signal peptide" evidence="1">
    <location>
        <begin position="1"/>
        <end position="25"/>
    </location>
</feature>
<evidence type="ECO:0000313" key="2">
    <source>
        <dbReference type="EMBL" id="TWU08419.1"/>
    </source>
</evidence>
<evidence type="ECO:0000313" key="3">
    <source>
        <dbReference type="Proteomes" id="UP000320176"/>
    </source>
</evidence>
<dbReference type="AlphaFoldDB" id="A0A5C6BAW7"/>
<reference evidence="2 3" key="1">
    <citation type="submission" date="2019-02" db="EMBL/GenBank/DDBJ databases">
        <title>Deep-cultivation of Planctomycetes and their phenomic and genomic characterization uncovers novel biology.</title>
        <authorList>
            <person name="Wiegand S."/>
            <person name="Jogler M."/>
            <person name="Boedeker C."/>
            <person name="Pinto D."/>
            <person name="Vollmers J."/>
            <person name="Rivas-Marin E."/>
            <person name="Kohn T."/>
            <person name="Peeters S.H."/>
            <person name="Heuer A."/>
            <person name="Rast P."/>
            <person name="Oberbeckmann S."/>
            <person name="Bunk B."/>
            <person name="Jeske O."/>
            <person name="Meyerdierks A."/>
            <person name="Storesund J.E."/>
            <person name="Kallscheuer N."/>
            <person name="Luecker S."/>
            <person name="Lage O.M."/>
            <person name="Pohl T."/>
            <person name="Merkel B.J."/>
            <person name="Hornburger P."/>
            <person name="Mueller R.-W."/>
            <person name="Bruemmer F."/>
            <person name="Labrenz M."/>
            <person name="Spormann A.M."/>
            <person name="Op Den Camp H."/>
            <person name="Overmann J."/>
            <person name="Amann R."/>
            <person name="Jetten M.S.M."/>
            <person name="Mascher T."/>
            <person name="Medema M.H."/>
            <person name="Devos D.P."/>
            <person name="Kaster A.-K."/>
            <person name="Ovreas L."/>
            <person name="Rohde M."/>
            <person name="Galperin M.Y."/>
            <person name="Jogler C."/>
        </authorList>
    </citation>
    <scope>NUCLEOTIDE SEQUENCE [LARGE SCALE GENOMIC DNA]</scope>
    <source>
        <strain evidence="2 3">Pla52n</strain>
    </source>
</reference>
<keyword evidence="1" id="KW-0732">Signal</keyword>
<name>A0A5C6BAW7_9BACT</name>
<proteinExistence type="predicted"/>
<protein>
    <recommendedName>
        <fullName evidence="4">DUF1571 domain-containing protein</fullName>
    </recommendedName>
</protein>
<evidence type="ECO:0000256" key="1">
    <source>
        <dbReference type="SAM" id="SignalP"/>
    </source>
</evidence>